<keyword evidence="1" id="KW-0645">Protease</keyword>
<evidence type="ECO:0000313" key="4">
    <source>
        <dbReference type="EMBL" id="MBC8434123.1"/>
    </source>
</evidence>
<keyword evidence="2" id="KW-0378">Hydrolase</keyword>
<evidence type="ECO:0000313" key="5">
    <source>
        <dbReference type="Proteomes" id="UP000605201"/>
    </source>
</evidence>
<dbReference type="PANTHER" id="PTHR43343">
    <property type="entry name" value="PEPTIDASE S12"/>
    <property type="match status" value="1"/>
</dbReference>
<dbReference type="Gene3D" id="2.40.10.120">
    <property type="match status" value="1"/>
</dbReference>
<protein>
    <submittedName>
        <fullName evidence="4">Trypsin-like peptidase domain-containing protein</fullName>
    </submittedName>
</protein>
<dbReference type="EMBL" id="JACNIG010000387">
    <property type="protein sequence ID" value="MBC8434123.1"/>
    <property type="molecule type" value="Genomic_DNA"/>
</dbReference>
<gene>
    <name evidence="4" type="ORF">H8D96_19620</name>
</gene>
<dbReference type="InterPro" id="IPR009003">
    <property type="entry name" value="Peptidase_S1_PA"/>
</dbReference>
<dbReference type="AlphaFoldDB" id="A0A8J6TRL2"/>
<dbReference type="PANTHER" id="PTHR43343:SF3">
    <property type="entry name" value="PROTEASE DO-LIKE 8, CHLOROPLASTIC"/>
    <property type="match status" value="1"/>
</dbReference>
<dbReference type="Proteomes" id="UP000605201">
    <property type="component" value="Unassembled WGS sequence"/>
</dbReference>
<dbReference type="GO" id="GO:0006508">
    <property type="term" value="P:proteolysis"/>
    <property type="evidence" value="ECO:0007669"/>
    <property type="project" value="UniProtKB-KW"/>
</dbReference>
<reference evidence="4 5" key="1">
    <citation type="submission" date="2020-08" db="EMBL/GenBank/DDBJ databases">
        <title>Bridging the membrane lipid divide: bacteria of the FCB group superphylum have the potential to synthesize archaeal ether lipids.</title>
        <authorList>
            <person name="Villanueva L."/>
            <person name="Von Meijenfeldt F.A.B."/>
            <person name="Westbye A.B."/>
            <person name="Yadav S."/>
            <person name="Hopmans E.C."/>
            <person name="Dutilh B.E."/>
            <person name="Sinninghe Damste J.S."/>
        </authorList>
    </citation>
    <scope>NUCLEOTIDE SEQUENCE [LARGE SCALE GENOMIC DNA]</scope>
    <source>
        <strain evidence="4">NIOZ-UU17</strain>
    </source>
</reference>
<dbReference type="SUPFAM" id="SSF50494">
    <property type="entry name" value="Trypsin-like serine proteases"/>
    <property type="match status" value="1"/>
</dbReference>
<name>A0A8J6TRL2_9BACT</name>
<evidence type="ECO:0000256" key="3">
    <source>
        <dbReference type="SAM" id="MobiDB-lite"/>
    </source>
</evidence>
<dbReference type="InterPro" id="IPR051201">
    <property type="entry name" value="Chloro_Bact_Ser_Proteases"/>
</dbReference>
<feature type="region of interest" description="Disordered" evidence="3">
    <location>
        <begin position="1"/>
        <end position="22"/>
    </location>
</feature>
<comment type="caution">
    <text evidence="4">The sequence shown here is derived from an EMBL/GenBank/DDBJ whole genome shotgun (WGS) entry which is preliminary data.</text>
</comment>
<evidence type="ECO:0000256" key="2">
    <source>
        <dbReference type="ARBA" id="ARBA00022801"/>
    </source>
</evidence>
<sequence>MTEFKSQLPVSAPVDTDSAGKGGPTALSAVVRVVCPTTGSGGTGFIHHSGRIITAEHVVRGAETSSIVVITSTGDQFKITSVQTEADLDLALIEPEKDVGVPALPLSKTTTLRIGTQVSTWGFPAGYMGLVPMLTVGYLSGIEQVKALSGAIVRRWVVNAAFNSGNSGGPVLHLEDGSVIGVVSSKLAPLPDSIQSALVALSKQKSGFTYTATLPDGSTKTIVEGQVIAEVLQYLRSQTQLVIGHAVTLDDFCTFLQNNGIAPHEA</sequence>
<organism evidence="4 5">
    <name type="scientific">Candidatus Desulfatibia vada</name>
    <dbReference type="NCBI Taxonomy" id="2841696"/>
    <lineage>
        <taxon>Bacteria</taxon>
        <taxon>Pseudomonadati</taxon>
        <taxon>Thermodesulfobacteriota</taxon>
        <taxon>Desulfobacteria</taxon>
        <taxon>Desulfobacterales</taxon>
        <taxon>Desulfobacterales incertae sedis</taxon>
        <taxon>Candidatus Desulfatibia</taxon>
    </lineage>
</organism>
<dbReference type="InterPro" id="IPR001940">
    <property type="entry name" value="Peptidase_S1C"/>
</dbReference>
<dbReference type="PRINTS" id="PR00834">
    <property type="entry name" value="PROTEASES2C"/>
</dbReference>
<dbReference type="GO" id="GO:0004252">
    <property type="term" value="F:serine-type endopeptidase activity"/>
    <property type="evidence" value="ECO:0007669"/>
    <property type="project" value="InterPro"/>
</dbReference>
<accession>A0A8J6TRL2</accession>
<evidence type="ECO:0000256" key="1">
    <source>
        <dbReference type="ARBA" id="ARBA00022670"/>
    </source>
</evidence>
<dbReference type="Pfam" id="PF13365">
    <property type="entry name" value="Trypsin_2"/>
    <property type="match status" value="1"/>
</dbReference>
<proteinExistence type="predicted"/>